<dbReference type="InParanoid" id="D6TN38"/>
<keyword evidence="2 5" id="KW-0812">Transmembrane</keyword>
<keyword evidence="4 5" id="KW-0472">Membrane</keyword>
<organism evidence="6 7">
    <name type="scientific">Ktedonobacter racemifer DSM 44963</name>
    <dbReference type="NCBI Taxonomy" id="485913"/>
    <lineage>
        <taxon>Bacteria</taxon>
        <taxon>Bacillati</taxon>
        <taxon>Chloroflexota</taxon>
        <taxon>Ktedonobacteria</taxon>
        <taxon>Ktedonobacterales</taxon>
        <taxon>Ktedonobacteraceae</taxon>
        <taxon>Ktedonobacter</taxon>
    </lineage>
</organism>
<dbReference type="OrthoDB" id="160401at2"/>
<keyword evidence="7" id="KW-1185">Reference proteome</keyword>
<dbReference type="RefSeq" id="WP_007912115.1">
    <property type="nucleotide sequence ID" value="NZ_ADVG01000002.1"/>
</dbReference>
<evidence type="ECO:0000256" key="1">
    <source>
        <dbReference type="ARBA" id="ARBA00004141"/>
    </source>
</evidence>
<dbReference type="PANTHER" id="PTHR36460:SF1">
    <property type="entry name" value="UPF0132 DOMAIN PROTEIN (AFU_ORTHOLOGUE AFUA_3G10255)"/>
    <property type="match status" value="1"/>
</dbReference>
<keyword evidence="3 5" id="KW-1133">Transmembrane helix</keyword>
<evidence type="ECO:0000256" key="4">
    <source>
        <dbReference type="ARBA" id="ARBA00023136"/>
    </source>
</evidence>
<dbReference type="PANTHER" id="PTHR36460">
    <property type="entry name" value="UPF0132 DOMAIN PROTEIN (AFU_ORTHOLOGUE AFUA_3G10255)"/>
    <property type="match status" value="1"/>
</dbReference>
<evidence type="ECO:0000313" key="6">
    <source>
        <dbReference type="EMBL" id="EFH87188.1"/>
    </source>
</evidence>
<feature type="transmembrane region" description="Helical" evidence="5">
    <location>
        <begin position="46"/>
        <end position="67"/>
    </location>
</feature>
<name>D6TN38_KTERA</name>
<feature type="transmembrane region" description="Helical" evidence="5">
    <location>
        <begin position="17"/>
        <end position="34"/>
    </location>
</feature>
<comment type="subcellular location">
    <subcellularLocation>
        <location evidence="1">Membrane</location>
        <topology evidence="1">Multi-pass membrane protein</topology>
    </subcellularLocation>
</comment>
<evidence type="ECO:0000313" key="7">
    <source>
        <dbReference type="Proteomes" id="UP000004508"/>
    </source>
</evidence>
<evidence type="ECO:0000256" key="5">
    <source>
        <dbReference type="SAM" id="Phobius"/>
    </source>
</evidence>
<evidence type="ECO:0000256" key="2">
    <source>
        <dbReference type="ARBA" id="ARBA00022692"/>
    </source>
</evidence>
<dbReference type="AlphaFoldDB" id="D6TN38"/>
<dbReference type="GO" id="GO:0016020">
    <property type="term" value="C:membrane"/>
    <property type="evidence" value="ECO:0007669"/>
    <property type="project" value="UniProtKB-SubCell"/>
</dbReference>
<gene>
    <name evidence="6" type="ORF">Krac_8515</name>
</gene>
<evidence type="ECO:0000256" key="3">
    <source>
        <dbReference type="ARBA" id="ARBA00022989"/>
    </source>
</evidence>
<sequence length="122" mass="14526">MMHRATSLGLNERVERVLAYALFWVSGLFFFFLEKNRQVRWHALQSLITFGALSLVIYGVGMLRAMLNLIPLLRLITNFGLGLFIDMLWWAWALLWIWLMIMAWLKPDYRLPFVGEWVRHII</sequence>
<reference evidence="6 7" key="1">
    <citation type="journal article" date="2011" name="Stand. Genomic Sci.">
        <title>Non-contiguous finished genome sequence and contextual data of the filamentous soil bacterium Ktedonobacter racemifer type strain (SOSP1-21).</title>
        <authorList>
            <person name="Chang Y.J."/>
            <person name="Land M."/>
            <person name="Hauser L."/>
            <person name="Chertkov O."/>
            <person name="Del Rio T.G."/>
            <person name="Nolan M."/>
            <person name="Copeland A."/>
            <person name="Tice H."/>
            <person name="Cheng J.F."/>
            <person name="Lucas S."/>
            <person name="Han C."/>
            <person name="Goodwin L."/>
            <person name="Pitluck S."/>
            <person name="Ivanova N."/>
            <person name="Ovchinikova G."/>
            <person name="Pati A."/>
            <person name="Chen A."/>
            <person name="Palaniappan K."/>
            <person name="Mavromatis K."/>
            <person name="Liolios K."/>
            <person name="Brettin T."/>
            <person name="Fiebig A."/>
            <person name="Rohde M."/>
            <person name="Abt B."/>
            <person name="Goker M."/>
            <person name="Detter J.C."/>
            <person name="Woyke T."/>
            <person name="Bristow J."/>
            <person name="Eisen J.A."/>
            <person name="Markowitz V."/>
            <person name="Hugenholtz P."/>
            <person name="Kyrpides N.C."/>
            <person name="Klenk H.P."/>
            <person name="Lapidus A."/>
        </authorList>
    </citation>
    <scope>NUCLEOTIDE SEQUENCE [LARGE SCALE GENOMIC DNA]</scope>
    <source>
        <strain evidence="7">DSM 44963</strain>
    </source>
</reference>
<accession>D6TN38</accession>
<dbReference type="eggNOG" id="COG4818">
    <property type="taxonomic scope" value="Bacteria"/>
</dbReference>
<protein>
    <submittedName>
        <fullName evidence="6">Uncharacterized protein</fullName>
    </submittedName>
</protein>
<dbReference type="EMBL" id="ADVG01000002">
    <property type="protein sequence ID" value="EFH87188.1"/>
    <property type="molecule type" value="Genomic_DNA"/>
</dbReference>
<comment type="caution">
    <text evidence="6">The sequence shown here is derived from an EMBL/GenBank/DDBJ whole genome shotgun (WGS) entry which is preliminary data.</text>
</comment>
<feature type="transmembrane region" description="Helical" evidence="5">
    <location>
        <begin position="87"/>
        <end position="105"/>
    </location>
</feature>
<proteinExistence type="predicted"/>
<dbReference type="Proteomes" id="UP000004508">
    <property type="component" value="Unassembled WGS sequence"/>
</dbReference>